<comment type="similarity">
    <text evidence="2 4">Belongs to the terpene synthase family.</text>
</comment>
<organism evidence="6 7">
    <name type="scientific">Sphaerulina musiva (strain SO2202)</name>
    <name type="common">Poplar stem canker fungus</name>
    <name type="synonym">Septoria musiva</name>
    <dbReference type="NCBI Taxonomy" id="692275"/>
    <lineage>
        <taxon>Eukaryota</taxon>
        <taxon>Fungi</taxon>
        <taxon>Dikarya</taxon>
        <taxon>Ascomycota</taxon>
        <taxon>Pezizomycotina</taxon>
        <taxon>Dothideomycetes</taxon>
        <taxon>Dothideomycetidae</taxon>
        <taxon>Mycosphaerellales</taxon>
        <taxon>Mycosphaerellaceae</taxon>
        <taxon>Sphaerulina</taxon>
    </lineage>
</organism>
<evidence type="ECO:0000313" key="6">
    <source>
        <dbReference type="EMBL" id="EMF09872.1"/>
    </source>
</evidence>
<dbReference type="HOGENOM" id="CLU_647528_0_0_1"/>
<keyword evidence="4" id="KW-0479">Metal-binding</keyword>
<dbReference type="RefSeq" id="XP_016757993.1">
    <property type="nucleotide sequence ID" value="XM_016906520.1"/>
</dbReference>
<evidence type="ECO:0000256" key="1">
    <source>
        <dbReference type="ARBA" id="ARBA00001946"/>
    </source>
</evidence>
<name>M3CBS2_SPHMS</name>
<dbReference type="EMBL" id="KB456268">
    <property type="protein sequence ID" value="EMF09872.1"/>
    <property type="molecule type" value="Genomic_DNA"/>
</dbReference>
<feature type="compositionally biased region" description="Low complexity" evidence="5">
    <location>
        <begin position="177"/>
        <end position="186"/>
    </location>
</feature>
<dbReference type="GO" id="GO:0008299">
    <property type="term" value="P:isoprenoid biosynthetic process"/>
    <property type="evidence" value="ECO:0007669"/>
    <property type="project" value="UniProtKB-ARBA"/>
</dbReference>
<keyword evidence="7" id="KW-1185">Reference proteome</keyword>
<dbReference type="eggNOG" id="ENOG502RM88">
    <property type="taxonomic scope" value="Eukaryota"/>
</dbReference>
<dbReference type="AlphaFoldDB" id="M3CBS2"/>
<evidence type="ECO:0000256" key="2">
    <source>
        <dbReference type="ARBA" id="ARBA00006333"/>
    </source>
</evidence>
<feature type="compositionally biased region" description="Low complexity" evidence="5">
    <location>
        <begin position="151"/>
        <end position="161"/>
    </location>
</feature>
<evidence type="ECO:0000313" key="7">
    <source>
        <dbReference type="Proteomes" id="UP000016931"/>
    </source>
</evidence>
<dbReference type="EC" id="4.2.3.-" evidence="4"/>
<dbReference type="PANTHER" id="PTHR35201:SF4">
    <property type="entry name" value="BETA-PINACENE SYNTHASE-RELATED"/>
    <property type="match status" value="1"/>
</dbReference>
<dbReference type="GO" id="GO:0046872">
    <property type="term" value="F:metal ion binding"/>
    <property type="evidence" value="ECO:0007669"/>
    <property type="project" value="UniProtKB-KW"/>
</dbReference>
<dbReference type="SUPFAM" id="SSF48576">
    <property type="entry name" value="Terpenoid synthases"/>
    <property type="match status" value="1"/>
</dbReference>
<evidence type="ECO:0000256" key="4">
    <source>
        <dbReference type="RuleBase" id="RU366034"/>
    </source>
</evidence>
<dbReference type="GO" id="GO:0010333">
    <property type="term" value="F:terpene synthase activity"/>
    <property type="evidence" value="ECO:0007669"/>
    <property type="project" value="InterPro"/>
</dbReference>
<comment type="cofactor">
    <cofactor evidence="1 4">
        <name>Mg(2+)</name>
        <dbReference type="ChEBI" id="CHEBI:18420"/>
    </cofactor>
</comment>
<evidence type="ECO:0000256" key="5">
    <source>
        <dbReference type="SAM" id="MobiDB-lite"/>
    </source>
</evidence>
<dbReference type="PANTHER" id="PTHR35201">
    <property type="entry name" value="TERPENE SYNTHASE"/>
    <property type="match status" value="1"/>
</dbReference>
<dbReference type="Pfam" id="PF19086">
    <property type="entry name" value="Terpene_syn_C_2"/>
    <property type="match status" value="1"/>
</dbReference>
<gene>
    <name evidence="6" type="ORF">SEPMUDRAFT_150980</name>
</gene>
<reference evidence="6 7" key="1">
    <citation type="journal article" date="2012" name="PLoS Pathog.">
        <title>Diverse lifestyles and strategies of plant pathogenesis encoded in the genomes of eighteen Dothideomycetes fungi.</title>
        <authorList>
            <person name="Ohm R.A."/>
            <person name="Feau N."/>
            <person name="Henrissat B."/>
            <person name="Schoch C.L."/>
            <person name="Horwitz B.A."/>
            <person name="Barry K.W."/>
            <person name="Condon B.J."/>
            <person name="Copeland A.C."/>
            <person name="Dhillon B."/>
            <person name="Glaser F."/>
            <person name="Hesse C.N."/>
            <person name="Kosti I."/>
            <person name="LaButti K."/>
            <person name="Lindquist E.A."/>
            <person name="Lucas S."/>
            <person name="Salamov A.A."/>
            <person name="Bradshaw R.E."/>
            <person name="Ciuffetti L."/>
            <person name="Hamelin R.C."/>
            <person name="Kema G.H.J."/>
            <person name="Lawrence C."/>
            <person name="Scott J.A."/>
            <person name="Spatafora J.W."/>
            <person name="Turgeon B.G."/>
            <person name="de Wit P.J.G.M."/>
            <person name="Zhong S."/>
            <person name="Goodwin S.B."/>
            <person name="Grigoriev I.V."/>
        </authorList>
    </citation>
    <scope>NUCLEOTIDE SEQUENCE [LARGE SCALE GENOMIC DNA]</scope>
    <source>
        <strain evidence="6 7">SO2202</strain>
    </source>
</reference>
<dbReference type="Proteomes" id="UP000016931">
    <property type="component" value="Unassembled WGS sequence"/>
</dbReference>
<accession>M3CBS2</accession>
<proteinExistence type="inferred from homology"/>
<dbReference type="OrthoDB" id="1731983at2759"/>
<dbReference type="GeneID" id="27903657"/>
<evidence type="ECO:0000256" key="3">
    <source>
        <dbReference type="ARBA" id="ARBA00022842"/>
    </source>
</evidence>
<dbReference type="Gene3D" id="1.10.600.10">
    <property type="entry name" value="Farnesyl Diphosphate Synthase"/>
    <property type="match status" value="1"/>
</dbReference>
<keyword evidence="3 4" id="KW-0460">Magnesium</keyword>
<dbReference type="InterPro" id="IPR034686">
    <property type="entry name" value="Terpene_cyclase-like_2"/>
</dbReference>
<dbReference type="OMA" id="LKWCASS"/>
<protein>
    <recommendedName>
        <fullName evidence="4">Terpene synthase</fullName>
        <ecNumber evidence="4">4.2.3.-</ecNumber>
    </recommendedName>
</protein>
<dbReference type="InterPro" id="IPR008949">
    <property type="entry name" value="Isoprenoid_synthase_dom_sf"/>
</dbReference>
<keyword evidence="4" id="KW-0456">Lyase</keyword>
<sequence>MLSGTLGQDSAEVEGYNPASICIEHYPTCPEPKVAIKPLRIPTVTFERYELEGQRTPIDLVALIRAQYYAFVSSTCPKSELWTWKKAAIEVLSVRKAFPLIDDQHALMAMTAWFHFLCTIDDLVEGMTDSAGRLALQQSIRLIRESCVWGPGLDSKSSSSSTRKELSPSTNRISCASSDTTSDTSSHGSEGGPVVQLTQALIRRYHKVLAPEHIRHCAETVISVLQFMHLERGSRMGSEGLTPEDYLCLRTHTIGLAPFFAIIRCFLCSPSPSEDDQISQLLASLCSSVTLAVGLQNDIVGLEKDMAEGEQFNMISLLVKQQSQDLESAFTTVVDMHNKAVDSALTCWTQLTRARNLTSPSRKYADCLLGFLATHYAWATHSRRYQVPRRGFSRVLGDARKKALLWGVTWRARMVREETQYIQD</sequence>
<feature type="region of interest" description="Disordered" evidence="5">
    <location>
        <begin position="151"/>
        <end position="192"/>
    </location>
</feature>